<name>A0ABM0MDY2_SACKO</name>
<evidence type="ECO:0000256" key="1">
    <source>
        <dbReference type="ARBA" id="ARBA00022723"/>
    </source>
</evidence>
<keyword evidence="3 4" id="KW-0862">Zinc</keyword>
<dbReference type="InterPro" id="IPR013083">
    <property type="entry name" value="Znf_RING/FYVE/PHD"/>
</dbReference>
<gene>
    <name evidence="8" type="primary">LOC102800774</name>
</gene>
<feature type="domain" description="TRAF-type" evidence="6">
    <location>
        <begin position="41"/>
        <end position="84"/>
    </location>
</feature>
<protein>
    <submittedName>
        <fullName evidence="8">TNF receptor-associated factor 2-like</fullName>
    </submittedName>
</protein>
<accession>A0ABM0MDY2</accession>
<evidence type="ECO:0000313" key="7">
    <source>
        <dbReference type="Proteomes" id="UP000694865"/>
    </source>
</evidence>
<evidence type="ECO:0000256" key="5">
    <source>
        <dbReference type="SAM" id="Coils"/>
    </source>
</evidence>
<evidence type="ECO:0000256" key="4">
    <source>
        <dbReference type="PROSITE-ProRule" id="PRU00207"/>
    </source>
</evidence>
<evidence type="ECO:0000259" key="6">
    <source>
        <dbReference type="PROSITE" id="PS50145"/>
    </source>
</evidence>
<dbReference type="Proteomes" id="UP000694865">
    <property type="component" value="Unplaced"/>
</dbReference>
<feature type="zinc finger region" description="TRAF-type" evidence="4">
    <location>
        <begin position="97"/>
        <end position="155"/>
    </location>
</feature>
<dbReference type="Gene3D" id="3.30.40.10">
    <property type="entry name" value="Zinc/RING finger domain, C3HC4 (zinc finger)"/>
    <property type="match status" value="3"/>
</dbReference>
<feature type="non-terminal residue" evidence="8">
    <location>
        <position position="228"/>
    </location>
</feature>
<proteinExistence type="predicted"/>
<feature type="zinc finger region" description="TRAF-type" evidence="4">
    <location>
        <begin position="41"/>
        <end position="84"/>
    </location>
</feature>
<feature type="coiled-coil region" evidence="5">
    <location>
        <begin position="191"/>
        <end position="225"/>
    </location>
</feature>
<dbReference type="InterPro" id="IPR001293">
    <property type="entry name" value="Znf_TRAF"/>
</dbReference>
<sequence length="228" mass="26830">MRIVFQIFPDNATKRELRVKFVECPNKKCGWKGNFRNYEGHYDVCAWLLILCNKQGCDEMVIRGNLASHLENECLMRIVQCQFCEVKIVFKNVEKHHMNECPLYPVKCQYCGRDDFTRDKLKLHQDPTDGDCEKKLVLCTYSVVGCEEQIQAEDLVTHLENRMLDHQEQLLHNVLKVHGFVESNKKDKEAMQQLFSQFEDQEKQSEKIKKRCAQLEKDISNVLENVNQ</sequence>
<dbReference type="RefSeq" id="XP_006818223.1">
    <property type="nucleotide sequence ID" value="XM_006818160.1"/>
</dbReference>
<dbReference type="GeneID" id="102800774"/>
<keyword evidence="7" id="KW-1185">Reference proteome</keyword>
<evidence type="ECO:0000313" key="8">
    <source>
        <dbReference type="RefSeq" id="XP_006818223.1"/>
    </source>
</evidence>
<keyword evidence="1 4" id="KW-0479">Metal-binding</keyword>
<feature type="domain" description="TRAF-type" evidence="6">
    <location>
        <begin position="97"/>
        <end position="155"/>
    </location>
</feature>
<dbReference type="PANTHER" id="PTHR10131:SF94">
    <property type="entry name" value="TNF RECEPTOR-ASSOCIATED FACTOR 4"/>
    <property type="match status" value="1"/>
</dbReference>
<dbReference type="PANTHER" id="PTHR10131">
    <property type="entry name" value="TNF RECEPTOR ASSOCIATED FACTOR"/>
    <property type="match status" value="1"/>
</dbReference>
<reference evidence="8" key="1">
    <citation type="submission" date="2025-08" db="UniProtKB">
        <authorList>
            <consortium name="RefSeq"/>
        </authorList>
    </citation>
    <scope>IDENTIFICATION</scope>
    <source>
        <tissue evidence="8">Testes</tissue>
    </source>
</reference>
<evidence type="ECO:0000256" key="2">
    <source>
        <dbReference type="ARBA" id="ARBA00022771"/>
    </source>
</evidence>
<keyword evidence="2 4" id="KW-0863">Zinc-finger</keyword>
<dbReference type="Pfam" id="PF02176">
    <property type="entry name" value="zf-TRAF"/>
    <property type="match status" value="2"/>
</dbReference>
<dbReference type="PROSITE" id="PS50145">
    <property type="entry name" value="ZF_TRAF"/>
    <property type="match status" value="2"/>
</dbReference>
<organism evidence="7 8">
    <name type="scientific">Saccoglossus kowalevskii</name>
    <name type="common">Acorn worm</name>
    <dbReference type="NCBI Taxonomy" id="10224"/>
    <lineage>
        <taxon>Eukaryota</taxon>
        <taxon>Metazoa</taxon>
        <taxon>Hemichordata</taxon>
        <taxon>Enteropneusta</taxon>
        <taxon>Harrimaniidae</taxon>
        <taxon>Saccoglossus</taxon>
    </lineage>
</organism>
<dbReference type="SUPFAM" id="SSF49599">
    <property type="entry name" value="TRAF domain-like"/>
    <property type="match status" value="1"/>
</dbReference>
<evidence type="ECO:0000256" key="3">
    <source>
        <dbReference type="ARBA" id="ARBA00022833"/>
    </source>
</evidence>
<keyword evidence="5" id="KW-0175">Coiled coil</keyword>